<keyword evidence="9 12" id="KW-1133">Transmembrane helix</keyword>
<feature type="transmembrane region" description="Helical" evidence="12">
    <location>
        <begin position="27"/>
        <end position="48"/>
    </location>
</feature>
<evidence type="ECO:0000256" key="2">
    <source>
        <dbReference type="ARBA" id="ARBA00008622"/>
    </source>
</evidence>
<dbReference type="NCBIfam" id="TIGR02125">
    <property type="entry name" value="CytB-hydogenase"/>
    <property type="match status" value="1"/>
</dbReference>
<evidence type="ECO:0000259" key="13">
    <source>
        <dbReference type="Pfam" id="PF01292"/>
    </source>
</evidence>
<dbReference type="GO" id="GO:0005886">
    <property type="term" value="C:plasma membrane"/>
    <property type="evidence" value="ECO:0007669"/>
    <property type="project" value="UniProtKB-SubCell"/>
</dbReference>
<dbReference type="AlphaFoldDB" id="A0A1Q2LIH4"/>
<dbReference type="GO" id="GO:0005506">
    <property type="term" value="F:iron ion binding"/>
    <property type="evidence" value="ECO:0007669"/>
    <property type="project" value="InterPro"/>
</dbReference>
<dbReference type="Proteomes" id="UP000188298">
    <property type="component" value="Chromosome"/>
</dbReference>
<gene>
    <name evidence="14" type="ORF">XJ32_09605</name>
</gene>
<dbReference type="SUPFAM" id="SSF81342">
    <property type="entry name" value="Transmembrane di-heme cytochromes"/>
    <property type="match status" value="1"/>
</dbReference>
<evidence type="ECO:0000256" key="8">
    <source>
        <dbReference type="ARBA" id="ARBA00022982"/>
    </source>
</evidence>
<evidence type="ECO:0000256" key="7">
    <source>
        <dbReference type="ARBA" id="ARBA00022723"/>
    </source>
</evidence>
<dbReference type="GO" id="GO:0009055">
    <property type="term" value="F:electron transfer activity"/>
    <property type="evidence" value="ECO:0007669"/>
    <property type="project" value="InterPro"/>
</dbReference>
<evidence type="ECO:0000256" key="12">
    <source>
        <dbReference type="SAM" id="Phobius"/>
    </source>
</evidence>
<dbReference type="EMBL" id="CP019645">
    <property type="protein sequence ID" value="AQQ60300.1"/>
    <property type="molecule type" value="Genomic_DNA"/>
</dbReference>
<dbReference type="PRINTS" id="PR00161">
    <property type="entry name" value="NIHGNASECYTB"/>
</dbReference>
<keyword evidence="4" id="KW-1003">Cell membrane</keyword>
<dbReference type="InterPro" id="IPR000516">
    <property type="entry name" value="Ni-dep_Hydgase_cyt-B"/>
</dbReference>
<feature type="transmembrane region" description="Helical" evidence="12">
    <location>
        <begin position="69"/>
        <end position="90"/>
    </location>
</feature>
<proteinExistence type="inferred from homology"/>
<evidence type="ECO:0000256" key="4">
    <source>
        <dbReference type="ARBA" id="ARBA00022475"/>
    </source>
</evidence>
<feature type="transmembrane region" description="Helical" evidence="12">
    <location>
        <begin position="192"/>
        <end position="213"/>
    </location>
</feature>
<accession>A0A1Q2LIH4</accession>
<dbReference type="InterPro" id="IPR016174">
    <property type="entry name" value="Di-haem_cyt_TM"/>
</dbReference>
<keyword evidence="10" id="KW-0408">Iron</keyword>
<dbReference type="PROSITE" id="PS00883">
    <property type="entry name" value="NI_HGENASE_CYTB_2"/>
    <property type="match status" value="1"/>
</dbReference>
<dbReference type="GO" id="GO:0022904">
    <property type="term" value="P:respiratory electron transport chain"/>
    <property type="evidence" value="ECO:0007669"/>
    <property type="project" value="InterPro"/>
</dbReference>
<feature type="transmembrane region" description="Helical" evidence="12">
    <location>
        <begin position="102"/>
        <end position="122"/>
    </location>
</feature>
<keyword evidence="8" id="KW-0249">Electron transport</keyword>
<dbReference type="PANTHER" id="PTHR30485">
    <property type="entry name" value="NI/FE-HYDROGENASE 1 B-TYPE CYTOCHROME SUBUNIT"/>
    <property type="match status" value="1"/>
</dbReference>
<sequence length="235" mass="26454">MVTRTEIDTGIAKEIQQHLEFGAMTRFLHWVRAFMIVFLVASGFYIAYPFLQPDASGEPVIFLQAYNRAFHCIAGFVLIAASIFRVYLFFFAPSSKPERTSFWQLLNPLVWAKTIGAYLFIAKHPHIKGAYNPLQFTTYFVLGLVTLIICLTGVNLYANVYHDGLGGIMGACFSWVDSVCGGLANVRAIHHIATWVFIVFVPVHIYLVIWNSVRYPNGGADAMVSGIRYSEEQRV</sequence>
<evidence type="ECO:0000256" key="9">
    <source>
        <dbReference type="ARBA" id="ARBA00022989"/>
    </source>
</evidence>
<evidence type="ECO:0000256" key="1">
    <source>
        <dbReference type="ARBA" id="ARBA00004651"/>
    </source>
</evidence>
<dbReference type="PANTHER" id="PTHR30485:SF0">
    <property type="entry name" value="NI_FE-HYDROGENASE 1 B-TYPE CYTOCHROME SUBUNIT-RELATED"/>
    <property type="match status" value="1"/>
</dbReference>
<dbReference type="Gene3D" id="1.20.950.20">
    <property type="entry name" value="Transmembrane di-heme cytochromes, Chain C"/>
    <property type="match status" value="1"/>
</dbReference>
<reference evidence="14 15" key="1">
    <citation type="submission" date="2017-02" db="EMBL/GenBank/DDBJ databases">
        <title>Whole genome sequencing of Helicobacter bilis strain AAQJH.</title>
        <authorList>
            <person name="Conlan S."/>
            <person name="Thomas P.J."/>
            <person name="Mullikin J."/>
            <person name="Palmore T.N."/>
            <person name="Frank K.M."/>
            <person name="Segre J.A."/>
        </authorList>
    </citation>
    <scope>NUCLEOTIDE SEQUENCE [LARGE SCALE GENOMIC DNA]</scope>
    <source>
        <strain evidence="14 15">AAQJH</strain>
    </source>
</reference>
<keyword evidence="5" id="KW-0349">Heme</keyword>
<dbReference type="InterPro" id="IPR051542">
    <property type="entry name" value="Hydrogenase_cytochrome"/>
</dbReference>
<evidence type="ECO:0000256" key="6">
    <source>
        <dbReference type="ARBA" id="ARBA00022692"/>
    </source>
</evidence>
<evidence type="ECO:0000256" key="10">
    <source>
        <dbReference type="ARBA" id="ARBA00023004"/>
    </source>
</evidence>
<dbReference type="RefSeq" id="WP_077389368.1">
    <property type="nucleotide sequence ID" value="NZ_CAUWGD010000013.1"/>
</dbReference>
<dbReference type="Pfam" id="PF01292">
    <property type="entry name" value="Ni_hydr_CYTB"/>
    <property type="match status" value="1"/>
</dbReference>
<organism evidence="14 15">
    <name type="scientific">Helicobacter bilis</name>
    <dbReference type="NCBI Taxonomy" id="37372"/>
    <lineage>
        <taxon>Bacteria</taxon>
        <taxon>Pseudomonadati</taxon>
        <taxon>Campylobacterota</taxon>
        <taxon>Epsilonproteobacteria</taxon>
        <taxon>Campylobacterales</taxon>
        <taxon>Helicobacteraceae</taxon>
        <taxon>Helicobacter</taxon>
    </lineage>
</organism>
<evidence type="ECO:0000256" key="3">
    <source>
        <dbReference type="ARBA" id="ARBA00022448"/>
    </source>
</evidence>
<evidence type="ECO:0000313" key="15">
    <source>
        <dbReference type="Proteomes" id="UP000188298"/>
    </source>
</evidence>
<keyword evidence="3" id="KW-0813">Transport</keyword>
<protein>
    <submittedName>
        <fullName evidence="14">Ni/Fe hydrogenase</fullName>
    </submittedName>
</protein>
<keyword evidence="6 12" id="KW-0812">Transmembrane</keyword>
<dbReference type="KEGG" id="hbl:XJ32_09605"/>
<keyword evidence="7" id="KW-0479">Metal-binding</keyword>
<feature type="domain" description="Cytochrome b561 bacterial/Ni-hydrogenase" evidence="13">
    <location>
        <begin position="21"/>
        <end position="226"/>
    </location>
</feature>
<comment type="subcellular location">
    <subcellularLocation>
        <location evidence="1">Cell membrane</location>
        <topology evidence="1">Multi-pass membrane protein</topology>
    </subcellularLocation>
</comment>
<feature type="transmembrane region" description="Helical" evidence="12">
    <location>
        <begin position="164"/>
        <end position="185"/>
    </location>
</feature>
<dbReference type="InterPro" id="IPR011577">
    <property type="entry name" value="Cyt_b561_bac/Ni-Hgenase"/>
</dbReference>
<dbReference type="GO" id="GO:0020037">
    <property type="term" value="F:heme binding"/>
    <property type="evidence" value="ECO:0007669"/>
    <property type="project" value="TreeGrafter"/>
</dbReference>
<evidence type="ECO:0000256" key="5">
    <source>
        <dbReference type="ARBA" id="ARBA00022617"/>
    </source>
</evidence>
<evidence type="ECO:0000313" key="14">
    <source>
        <dbReference type="EMBL" id="AQQ60300.1"/>
    </source>
</evidence>
<feature type="transmembrane region" description="Helical" evidence="12">
    <location>
        <begin position="134"/>
        <end position="158"/>
    </location>
</feature>
<comment type="similarity">
    <text evidence="2">Belongs to the HupC/HyaC/HydC family.</text>
</comment>
<name>A0A1Q2LIH4_9HELI</name>
<keyword evidence="11 12" id="KW-0472">Membrane</keyword>
<evidence type="ECO:0000256" key="11">
    <source>
        <dbReference type="ARBA" id="ARBA00023136"/>
    </source>
</evidence>